<keyword evidence="2" id="KW-0813">Transport</keyword>
<proteinExistence type="predicted"/>
<evidence type="ECO:0000256" key="8">
    <source>
        <dbReference type="ARBA" id="ARBA00023136"/>
    </source>
</evidence>
<keyword evidence="5" id="KW-0547">Nucleotide-binding</keyword>
<keyword evidence="4" id="KW-0677">Repeat</keyword>
<organism evidence="11 12">
    <name type="scientific">Natronolimnobius baerhuensis</name>
    <dbReference type="NCBI Taxonomy" id="253108"/>
    <lineage>
        <taxon>Archaea</taxon>
        <taxon>Methanobacteriati</taxon>
        <taxon>Methanobacteriota</taxon>
        <taxon>Stenosarchaea group</taxon>
        <taxon>Halobacteria</taxon>
        <taxon>Halobacteriales</taxon>
        <taxon>Natrialbaceae</taxon>
        <taxon>Natronolimnobius</taxon>
    </lineage>
</organism>
<keyword evidence="6 11" id="KW-0067">ATP-binding</keyword>
<keyword evidence="8" id="KW-0472">Membrane</keyword>
<dbReference type="PROSITE" id="PS50893">
    <property type="entry name" value="ABC_TRANSPORTER_2"/>
    <property type="match status" value="2"/>
</dbReference>
<protein>
    <submittedName>
        <fullName evidence="11">Heme ABC transporter ATP-binding protein</fullName>
    </submittedName>
</protein>
<dbReference type="CDD" id="cd03216">
    <property type="entry name" value="ABC_Carb_Monos_I"/>
    <property type="match status" value="1"/>
</dbReference>
<accession>A0A202EDS2</accession>
<feature type="region of interest" description="Disordered" evidence="9">
    <location>
        <begin position="512"/>
        <end position="541"/>
    </location>
</feature>
<comment type="caution">
    <text evidence="11">The sequence shown here is derived from an EMBL/GenBank/DDBJ whole genome shotgun (WGS) entry which is preliminary data.</text>
</comment>
<reference evidence="11 12" key="1">
    <citation type="submission" date="2017-02" db="EMBL/GenBank/DDBJ databases">
        <title>Natronthermophilus aegyptiacus gen. nov.,sp. nov., an aerobic, extremely halophilic alkalithermophilic archaeon isolated from the athalassohaline Wadi An Natrun, Egypt.</title>
        <authorList>
            <person name="Zhao B."/>
        </authorList>
    </citation>
    <scope>NUCLEOTIDE SEQUENCE [LARGE SCALE GENOMIC DNA]</scope>
    <source>
        <strain evidence="11 12">CGMCC 1.3597</strain>
    </source>
</reference>
<evidence type="ECO:0000256" key="9">
    <source>
        <dbReference type="SAM" id="MobiDB-lite"/>
    </source>
</evidence>
<dbReference type="SUPFAM" id="SSF52540">
    <property type="entry name" value="P-loop containing nucleoside triphosphate hydrolases"/>
    <property type="match status" value="2"/>
</dbReference>
<dbReference type="InterPro" id="IPR027417">
    <property type="entry name" value="P-loop_NTPase"/>
</dbReference>
<sequence length="541" mass="59208">MTRDAPPAVRLEGITKRFGDVVANDTVDFTLEKGSIHALIGENGSGKTTLMSVLYGLYDQNEGEIYVDGQEREFDSPRDAMDAGIGMIHQHFQLVKPMTVLQNIVLGHELTENRFGQIDGAAARDEIEAICSQYDFDVDQYLETPIEELDLGAQQRVEIVKSLYRGAEVLILDEPTAVLTPQEVESLMDVMDDLRANGHSLIFISHKLDEALSIAEDITVLRDGEAIGTVDAAETTEQDLARMMVGREILFDRLERETEPGEPVLEVERLRMRGDRGREQVDGVDLTVREGEILGIAGVQGNGQRELIEGITGLRSVADGAVRLRGREITDASRRRRIEAGIAYIPENRQTEGLVQGDSLVRNALLGNQTIEPYANGSLLDWGAVREHANDVITEFDVQPPDPETTASSLSGGNQQKFIVGREIGHDPDVIVASHPTRGVDIGSIEFIHNRLIELRDEGLAIVVVSSKLEEIQKLADRIAVMYEGAFIDIVGPDTVSEEELGLLMAGHRLESAAGEAETPIDEQGDANGAESSESDRGVQT</sequence>
<dbReference type="GO" id="GO:0016887">
    <property type="term" value="F:ATP hydrolysis activity"/>
    <property type="evidence" value="ECO:0007669"/>
    <property type="project" value="InterPro"/>
</dbReference>
<dbReference type="EMBL" id="MWPH01000001">
    <property type="protein sequence ID" value="OVE86404.1"/>
    <property type="molecule type" value="Genomic_DNA"/>
</dbReference>
<dbReference type="GO" id="GO:0005524">
    <property type="term" value="F:ATP binding"/>
    <property type="evidence" value="ECO:0007669"/>
    <property type="project" value="UniProtKB-KW"/>
</dbReference>
<evidence type="ECO:0000313" key="11">
    <source>
        <dbReference type="EMBL" id="OVE86404.1"/>
    </source>
</evidence>
<dbReference type="InterPro" id="IPR003593">
    <property type="entry name" value="AAA+_ATPase"/>
</dbReference>
<evidence type="ECO:0000256" key="5">
    <source>
        <dbReference type="ARBA" id="ARBA00022741"/>
    </source>
</evidence>
<dbReference type="InterPro" id="IPR050107">
    <property type="entry name" value="ABC_carbohydrate_import_ATPase"/>
</dbReference>
<dbReference type="AlphaFoldDB" id="A0A202EDS2"/>
<dbReference type="GO" id="GO:0005886">
    <property type="term" value="C:plasma membrane"/>
    <property type="evidence" value="ECO:0007669"/>
    <property type="project" value="UniProtKB-SubCell"/>
</dbReference>
<dbReference type="CDD" id="cd03215">
    <property type="entry name" value="ABC_Carb_Monos_II"/>
    <property type="match status" value="1"/>
</dbReference>
<gene>
    <name evidence="11" type="ORF">B2G88_02300</name>
</gene>
<dbReference type="Pfam" id="PF00005">
    <property type="entry name" value="ABC_tran"/>
    <property type="match status" value="2"/>
</dbReference>
<evidence type="ECO:0000256" key="4">
    <source>
        <dbReference type="ARBA" id="ARBA00022737"/>
    </source>
</evidence>
<keyword evidence="3" id="KW-1003">Cell membrane</keyword>
<keyword evidence="12" id="KW-1185">Reference proteome</keyword>
<evidence type="ECO:0000256" key="7">
    <source>
        <dbReference type="ARBA" id="ARBA00022967"/>
    </source>
</evidence>
<name>A0A202EDS2_9EURY</name>
<dbReference type="Gene3D" id="3.40.50.300">
    <property type="entry name" value="P-loop containing nucleotide triphosphate hydrolases"/>
    <property type="match status" value="2"/>
</dbReference>
<dbReference type="PANTHER" id="PTHR43790">
    <property type="entry name" value="CARBOHYDRATE TRANSPORT ATP-BINDING PROTEIN MG119-RELATED"/>
    <property type="match status" value="1"/>
</dbReference>
<dbReference type="FunFam" id="3.40.50.300:FF:000127">
    <property type="entry name" value="Ribose import ATP-binding protein RbsA"/>
    <property type="match status" value="1"/>
</dbReference>
<evidence type="ECO:0000256" key="1">
    <source>
        <dbReference type="ARBA" id="ARBA00004202"/>
    </source>
</evidence>
<dbReference type="InterPro" id="IPR017871">
    <property type="entry name" value="ABC_transporter-like_CS"/>
</dbReference>
<dbReference type="RefSeq" id="WP_087714277.1">
    <property type="nucleotide sequence ID" value="NZ_MWPH01000001.1"/>
</dbReference>
<dbReference type="PANTHER" id="PTHR43790:SF9">
    <property type="entry name" value="GALACTOFURANOSE TRANSPORTER ATP-BINDING PROTEIN YTFR"/>
    <property type="match status" value="1"/>
</dbReference>
<evidence type="ECO:0000256" key="2">
    <source>
        <dbReference type="ARBA" id="ARBA00022448"/>
    </source>
</evidence>
<dbReference type="OrthoDB" id="18209at2157"/>
<feature type="domain" description="ABC transporter" evidence="10">
    <location>
        <begin position="9"/>
        <end position="248"/>
    </location>
</feature>
<feature type="domain" description="ABC transporter" evidence="10">
    <location>
        <begin position="265"/>
        <end position="509"/>
    </location>
</feature>
<dbReference type="PROSITE" id="PS00211">
    <property type="entry name" value="ABC_TRANSPORTER_1"/>
    <property type="match status" value="1"/>
</dbReference>
<evidence type="ECO:0000256" key="3">
    <source>
        <dbReference type="ARBA" id="ARBA00022475"/>
    </source>
</evidence>
<dbReference type="InterPro" id="IPR003439">
    <property type="entry name" value="ABC_transporter-like_ATP-bd"/>
</dbReference>
<evidence type="ECO:0000313" key="12">
    <source>
        <dbReference type="Proteomes" id="UP000196084"/>
    </source>
</evidence>
<dbReference type="SMART" id="SM00382">
    <property type="entry name" value="AAA"/>
    <property type="match status" value="1"/>
</dbReference>
<evidence type="ECO:0000256" key="6">
    <source>
        <dbReference type="ARBA" id="ARBA00022840"/>
    </source>
</evidence>
<comment type="subcellular location">
    <subcellularLocation>
        <location evidence="1">Cell membrane</location>
        <topology evidence="1">Peripheral membrane protein</topology>
    </subcellularLocation>
</comment>
<evidence type="ECO:0000259" key="10">
    <source>
        <dbReference type="PROSITE" id="PS50893"/>
    </source>
</evidence>
<keyword evidence="7" id="KW-1278">Translocase</keyword>
<dbReference type="Proteomes" id="UP000196084">
    <property type="component" value="Unassembled WGS sequence"/>
</dbReference>